<feature type="domain" description="Carboxylesterase type B" evidence="4">
    <location>
        <begin position="26"/>
        <end position="346"/>
    </location>
</feature>
<organism evidence="5 6">
    <name type="scientific">Fusarium albosuccineum</name>
    <dbReference type="NCBI Taxonomy" id="1237068"/>
    <lineage>
        <taxon>Eukaryota</taxon>
        <taxon>Fungi</taxon>
        <taxon>Dikarya</taxon>
        <taxon>Ascomycota</taxon>
        <taxon>Pezizomycotina</taxon>
        <taxon>Sordariomycetes</taxon>
        <taxon>Hypocreomycetidae</taxon>
        <taxon>Hypocreales</taxon>
        <taxon>Nectriaceae</taxon>
        <taxon>Fusarium</taxon>
        <taxon>Fusarium decemcellulare species complex</taxon>
    </lineage>
</organism>
<dbReference type="Pfam" id="PF00135">
    <property type="entry name" value="COesterase"/>
    <property type="match status" value="1"/>
</dbReference>
<comment type="caution">
    <text evidence="5">The sequence shown here is derived from an EMBL/GenBank/DDBJ whole genome shotgun (WGS) entry which is preliminary data.</text>
</comment>
<dbReference type="Gene3D" id="3.40.50.1820">
    <property type="entry name" value="alpha/beta hydrolase"/>
    <property type="match status" value="1"/>
</dbReference>
<dbReference type="EC" id="3.1.1.-" evidence="3"/>
<feature type="signal peptide" evidence="3">
    <location>
        <begin position="1"/>
        <end position="20"/>
    </location>
</feature>
<sequence length="424" mass="46620">MFATLTRSLVLALTATTAVAVIPPADLQVKTSSGTVRGHVNETTPGVRRWLGVRYAQPPTGNLRWMPPVAQGDPGEVIDGSKYSVVCPQYEEPGPGLDSETREFLYTGPMGEDCLTLSVYTPATPKSDNLPVFIWIHGGSLQVGGSTVLYEDPSKWVQRTQEHIVVGVQYRLNLWGFPNAAGLTEQNLGFLDQRMGIEWVKQNIASFGGDPSRMTLFGQSAGGQSTDTQNFAHWDDPIVAGFIPISGSHLMGLETRDEDRTAFTNLAKVFNCSRTDAAAQLACMQGVSMENLVTHIPETEQSFFPFVDNRTHFSDPIQRIRDGKISDRPVLYTTTLNEGIGFVDFPDDPFTHLAGARNFTLDAFLCPAARLTAARVAAGRTTFRAEYRGNFTNISRYFWVGAWHSADLPLIFGTHNDYFSPSTP</sequence>
<accession>A0A8H4LI41</accession>
<proteinExistence type="inferred from homology"/>
<dbReference type="PANTHER" id="PTHR43918">
    <property type="entry name" value="ACETYLCHOLINESTERASE"/>
    <property type="match status" value="1"/>
</dbReference>
<keyword evidence="3" id="KW-0732">Signal</keyword>
<dbReference type="InterPro" id="IPR050654">
    <property type="entry name" value="AChE-related_enzymes"/>
</dbReference>
<dbReference type="InterPro" id="IPR029058">
    <property type="entry name" value="AB_hydrolase_fold"/>
</dbReference>
<dbReference type="OrthoDB" id="408631at2759"/>
<dbReference type="InterPro" id="IPR019819">
    <property type="entry name" value="Carboxylesterase_B_CS"/>
</dbReference>
<dbReference type="PANTHER" id="PTHR43918:SF4">
    <property type="entry name" value="CARBOXYLIC ESTER HYDROLASE"/>
    <property type="match status" value="1"/>
</dbReference>
<name>A0A8H4LI41_9HYPO</name>
<dbReference type="PROSITE" id="PS00122">
    <property type="entry name" value="CARBOXYLESTERASE_B_1"/>
    <property type="match status" value="1"/>
</dbReference>
<keyword evidence="2 3" id="KW-0378">Hydrolase</keyword>
<dbReference type="PROSITE" id="PS00941">
    <property type="entry name" value="CARBOXYLESTERASE_B_2"/>
    <property type="match status" value="1"/>
</dbReference>
<dbReference type="EMBL" id="JAADYS010000600">
    <property type="protein sequence ID" value="KAF4468522.1"/>
    <property type="molecule type" value="Genomic_DNA"/>
</dbReference>
<protein>
    <recommendedName>
        <fullName evidence="3">Carboxylic ester hydrolase</fullName>
        <ecNumber evidence="3">3.1.1.-</ecNumber>
    </recommendedName>
</protein>
<dbReference type="Proteomes" id="UP000554235">
    <property type="component" value="Unassembled WGS sequence"/>
</dbReference>
<dbReference type="GO" id="GO:0052689">
    <property type="term" value="F:carboxylic ester hydrolase activity"/>
    <property type="evidence" value="ECO:0007669"/>
    <property type="project" value="TreeGrafter"/>
</dbReference>
<gene>
    <name evidence="5" type="ORF">FALBO_4577</name>
</gene>
<evidence type="ECO:0000259" key="4">
    <source>
        <dbReference type="Pfam" id="PF00135"/>
    </source>
</evidence>
<evidence type="ECO:0000313" key="6">
    <source>
        <dbReference type="Proteomes" id="UP000554235"/>
    </source>
</evidence>
<evidence type="ECO:0000313" key="5">
    <source>
        <dbReference type="EMBL" id="KAF4468522.1"/>
    </source>
</evidence>
<dbReference type="InterPro" id="IPR019826">
    <property type="entry name" value="Carboxylesterase_B_AS"/>
</dbReference>
<evidence type="ECO:0000256" key="2">
    <source>
        <dbReference type="ARBA" id="ARBA00022801"/>
    </source>
</evidence>
<evidence type="ECO:0000256" key="1">
    <source>
        <dbReference type="ARBA" id="ARBA00005964"/>
    </source>
</evidence>
<keyword evidence="6" id="KW-1185">Reference proteome</keyword>
<evidence type="ECO:0000256" key="3">
    <source>
        <dbReference type="RuleBase" id="RU361235"/>
    </source>
</evidence>
<feature type="chain" id="PRO_5034251749" description="Carboxylic ester hydrolase" evidence="3">
    <location>
        <begin position="21"/>
        <end position="424"/>
    </location>
</feature>
<reference evidence="5 6" key="1">
    <citation type="submission" date="2020-01" db="EMBL/GenBank/DDBJ databases">
        <title>Identification and distribution of gene clusters putatively required for synthesis of sphingolipid metabolism inhibitors in phylogenetically diverse species of the filamentous fungus Fusarium.</title>
        <authorList>
            <person name="Kim H.-S."/>
            <person name="Busman M."/>
            <person name="Brown D.W."/>
            <person name="Divon H."/>
            <person name="Uhlig S."/>
            <person name="Proctor R.H."/>
        </authorList>
    </citation>
    <scope>NUCLEOTIDE SEQUENCE [LARGE SCALE GENOMIC DNA]</scope>
    <source>
        <strain evidence="5 6">NRRL 20459</strain>
    </source>
</reference>
<dbReference type="AlphaFoldDB" id="A0A8H4LI41"/>
<dbReference type="SUPFAM" id="SSF53474">
    <property type="entry name" value="alpha/beta-Hydrolases"/>
    <property type="match status" value="1"/>
</dbReference>
<comment type="similarity">
    <text evidence="1 3">Belongs to the type-B carboxylesterase/lipase family.</text>
</comment>
<dbReference type="InterPro" id="IPR002018">
    <property type="entry name" value="CarbesteraseB"/>
</dbReference>